<dbReference type="PANTHER" id="PTHR11934">
    <property type="entry name" value="RIBOSE-5-PHOSPHATE ISOMERASE"/>
    <property type="match status" value="1"/>
</dbReference>
<feature type="binding site" evidence="3">
    <location>
        <begin position="31"/>
        <end position="34"/>
    </location>
    <ligand>
        <name>substrate</name>
    </ligand>
</feature>
<dbReference type="EMBL" id="PIPI01000004">
    <property type="protein sequence ID" value="RUO19876.1"/>
    <property type="molecule type" value="Genomic_DNA"/>
</dbReference>
<dbReference type="FunFam" id="3.40.50.1360:FF:000001">
    <property type="entry name" value="Ribose-5-phosphate isomerase A"/>
    <property type="match status" value="1"/>
</dbReference>
<dbReference type="Gene3D" id="3.30.70.260">
    <property type="match status" value="1"/>
</dbReference>
<evidence type="ECO:0000313" key="5">
    <source>
        <dbReference type="Proteomes" id="UP000288212"/>
    </source>
</evidence>
<evidence type="ECO:0000256" key="1">
    <source>
        <dbReference type="ARBA" id="ARBA00001713"/>
    </source>
</evidence>
<protein>
    <recommendedName>
        <fullName evidence="3">Ribose-5-phosphate isomerase A</fullName>
        <ecNumber evidence="3">5.3.1.6</ecNumber>
    </recommendedName>
    <alternativeName>
        <fullName evidence="3">Phosphoriboisomerase A</fullName>
        <shortName evidence="3">PRI</shortName>
    </alternativeName>
</protein>
<proteinExistence type="inferred from homology"/>
<evidence type="ECO:0000313" key="4">
    <source>
        <dbReference type="EMBL" id="RUO19876.1"/>
    </source>
</evidence>
<comment type="subunit">
    <text evidence="3">Homodimer.</text>
</comment>
<feature type="active site" description="Proton acceptor" evidence="3">
    <location>
        <position position="106"/>
    </location>
</feature>
<comment type="caution">
    <text evidence="4">The sequence shown here is derived from an EMBL/GenBank/DDBJ whole genome shotgun (WGS) entry which is preliminary data.</text>
</comment>
<dbReference type="Proteomes" id="UP000288212">
    <property type="component" value="Unassembled WGS sequence"/>
</dbReference>
<accession>A0A432VU60</accession>
<dbReference type="InterPro" id="IPR004788">
    <property type="entry name" value="Ribose5P_isomerase_type_A"/>
</dbReference>
<dbReference type="NCBIfam" id="NF001924">
    <property type="entry name" value="PRK00702.1"/>
    <property type="match status" value="1"/>
</dbReference>
<reference evidence="4 5" key="1">
    <citation type="journal article" date="2011" name="Front. Microbiol.">
        <title>Genomic signatures of strain selection and enhancement in Bacillus atrophaeus var. globigii, a historical biowarfare simulant.</title>
        <authorList>
            <person name="Gibbons H.S."/>
            <person name="Broomall S.M."/>
            <person name="McNew L.A."/>
            <person name="Daligault H."/>
            <person name="Chapman C."/>
            <person name="Bruce D."/>
            <person name="Karavis M."/>
            <person name="Krepps M."/>
            <person name="McGregor P.A."/>
            <person name="Hong C."/>
            <person name="Park K.H."/>
            <person name="Akmal A."/>
            <person name="Feldman A."/>
            <person name="Lin J.S."/>
            <person name="Chang W.E."/>
            <person name="Higgs B.W."/>
            <person name="Demirev P."/>
            <person name="Lindquist J."/>
            <person name="Liem A."/>
            <person name="Fochler E."/>
            <person name="Read T.D."/>
            <person name="Tapia R."/>
            <person name="Johnson S."/>
            <person name="Bishop-Lilly K.A."/>
            <person name="Detter C."/>
            <person name="Han C."/>
            <person name="Sozhamannan S."/>
            <person name="Rosenzweig C.N."/>
            <person name="Skowronski E.W."/>
        </authorList>
    </citation>
    <scope>NUCLEOTIDE SEQUENCE [LARGE SCALE GENOMIC DNA]</scope>
    <source>
        <strain evidence="4 5">AK5</strain>
    </source>
</reference>
<sequence length="224" mass="23849">MTKFDQDRAKKLAAEAALPYVEADTIVGVGTGSTVNYFIDALATIKHQIAGAVSSSEASTERLKQHGIPVYDLNGVADLAIYVDGADEINGQLEMIKGGGAALTREKIVAAVANKVICIADVSKQVDVLGQFPLPVEVIPMARSYVAREIVKLGGDPAYREGVVTDNGNVILDVYSLHIEKPVELESKLNQITGVVTNGLFAARPADIALLSDGSQVFTLERRK</sequence>
<comment type="function">
    <text evidence="3">Catalyzes the reversible conversion of ribose-5-phosphate to ribulose 5-phosphate.</text>
</comment>
<feature type="binding site" evidence="3">
    <location>
        <begin position="84"/>
        <end position="87"/>
    </location>
    <ligand>
        <name>substrate</name>
    </ligand>
</feature>
<dbReference type="OrthoDB" id="5870696at2"/>
<dbReference type="InterPro" id="IPR037171">
    <property type="entry name" value="NagB/RpiA_transferase-like"/>
</dbReference>
<evidence type="ECO:0000256" key="3">
    <source>
        <dbReference type="HAMAP-Rule" id="MF_00170"/>
    </source>
</evidence>
<comment type="similarity">
    <text evidence="3">Belongs to the ribose 5-phosphate isomerase family.</text>
</comment>
<dbReference type="SUPFAM" id="SSF100950">
    <property type="entry name" value="NagB/RpiA/CoA transferase-like"/>
    <property type="match status" value="1"/>
</dbReference>
<dbReference type="GO" id="GO:0006014">
    <property type="term" value="P:D-ribose metabolic process"/>
    <property type="evidence" value="ECO:0007669"/>
    <property type="project" value="TreeGrafter"/>
</dbReference>
<dbReference type="Pfam" id="PF06026">
    <property type="entry name" value="Rib_5-P_isom_A"/>
    <property type="match status" value="1"/>
</dbReference>
<dbReference type="Gene3D" id="3.40.50.1360">
    <property type="match status" value="1"/>
</dbReference>
<dbReference type="FunFam" id="3.30.70.260:FF:000004">
    <property type="entry name" value="Ribose-5-phosphate isomerase A"/>
    <property type="match status" value="1"/>
</dbReference>
<dbReference type="GO" id="GO:0004751">
    <property type="term" value="F:ribose-5-phosphate isomerase activity"/>
    <property type="evidence" value="ECO:0007669"/>
    <property type="project" value="UniProtKB-UniRule"/>
</dbReference>
<evidence type="ECO:0000256" key="2">
    <source>
        <dbReference type="ARBA" id="ARBA00023235"/>
    </source>
</evidence>
<dbReference type="UniPathway" id="UPA00115">
    <property type="reaction ID" value="UER00412"/>
</dbReference>
<dbReference type="SUPFAM" id="SSF75445">
    <property type="entry name" value="D-ribose-5-phosphate isomerase (RpiA), lid domain"/>
    <property type="match status" value="1"/>
</dbReference>
<dbReference type="RefSeq" id="WP_126792737.1">
    <property type="nucleotide sequence ID" value="NZ_PIPI01000004.1"/>
</dbReference>
<keyword evidence="2 3" id="KW-0413">Isomerase</keyword>
<dbReference type="GO" id="GO:0005829">
    <property type="term" value="C:cytosol"/>
    <property type="evidence" value="ECO:0007669"/>
    <property type="project" value="TreeGrafter"/>
</dbReference>
<comment type="pathway">
    <text evidence="3">Carbohydrate degradation; pentose phosphate pathway; D-ribose 5-phosphate from D-ribulose 5-phosphate (non-oxidative stage): step 1/1.</text>
</comment>
<dbReference type="PANTHER" id="PTHR11934:SF0">
    <property type="entry name" value="RIBOSE-5-PHOSPHATE ISOMERASE"/>
    <property type="match status" value="1"/>
</dbReference>
<dbReference type="InterPro" id="IPR020672">
    <property type="entry name" value="Ribose5P_isomerase_typA_subgr"/>
</dbReference>
<dbReference type="EC" id="5.3.1.6" evidence="3"/>
<dbReference type="CDD" id="cd01398">
    <property type="entry name" value="RPI_A"/>
    <property type="match status" value="1"/>
</dbReference>
<dbReference type="GO" id="GO:0009052">
    <property type="term" value="P:pentose-phosphate shunt, non-oxidative branch"/>
    <property type="evidence" value="ECO:0007669"/>
    <property type="project" value="UniProtKB-UniRule"/>
</dbReference>
<name>A0A432VU60_9GAMM</name>
<keyword evidence="5" id="KW-1185">Reference proteome</keyword>
<dbReference type="HAMAP" id="MF_00170">
    <property type="entry name" value="Rib_5P_isom_A"/>
    <property type="match status" value="1"/>
</dbReference>
<feature type="binding site" evidence="3">
    <location>
        <position position="124"/>
    </location>
    <ligand>
        <name>substrate</name>
    </ligand>
</feature>
<organism evidence="4 5">
    <name type="scientific">Aliidiomarina haloalkalitolerans</name>
    <dbReference type="NCBI Taxonomy" id="859059"/>
    <lineage>
        <taxon>Bacteria</taxon>
        <taxon>Pseudomonadati</taxon>
        <taxon>Pseudomonadota</taxon>
        <taxon>Gammaproteobacteria</taxon>
        <taxon>Alteromonadales</taxon>
        <taxon>Idiomarinaceae</taxon>
        <taxon>Aliidiomarina</taxon>
    </lineage>
</organism>
<dbReference type="NCBIfam" id="TIGR00021">
    <property type="entry name" value="rpiA"/>
    <property type="match status" value="1"/>
</dbReference>
<gene>
    <name evidence="3" type="primary">rpiA</name>
    <name evidence="4" type="ORF">CWE06_07525</name>
</gene>
<feature type="binding site" evidence="3">
    <location>
        <begin position="97"/>
        <end position="100"/>
    </location>
    <ligand>
        <name>substrate</name>
    </ligand>
</feature>
<comment type="catalytic activity">
    <reaction evidence="1 3">
        <text>aldehydo-D-ribose 5-phosphate = D-ribulose 5-phosphate</text>
        <dbReference type="Rhea" id="RHEA:14657"/>
        <dbReference type="ChEBI" id="CHEBI:58121"/>
        <dbReference type="ChEBI" id="CHEBI:58273"/>
        <dbReference type="EC" id="5.3.1.6"/>
    </reaction>
</comment>
<dbReference type="AlphaFoldDB" id="A0A432VU60"/>